<accession>A0ABP9XA36</accession>
<organism evidence="6 7">
    <name type="scientific">Deinococcus aluminii</name>
    <dbReference type="NCBI Taxonomy" id="1656885"/>
    <lineage>
        <taxon>Bacteria</taxon>
        <taxon>Thermotogati</taxon>
        <taxon>Deinococcota</taxon>
        <taxon>Deinococci</taxon>
        <taxon>Deinococcales</taxon>
        <taxon>Deinococcaceae</taxon>
        <taxon>Deinococcus</taxon>
    </lineage>
</organism>
<dbReference type="SMART" id="SM00797">
    <property type="entry name" value="AHS2"/>
    <property type="match status" value="1"/>
</dbReference>
<keyword evidence="2" id="KW-0378">Hydrolase</keyword>
<dbReference type="SUPFAM" id="SSF50891">
    <property type="entry name" value="Cyclophilin-like"/>
    <property type="match status" value="1"/>
</dbReference>
<evidence type="ECO:0000256" key="4">
    <source>
        <dbReference type="SAM" id="MobiDB-lite"/>
    </source>
</evidence>
<dbReference type="RefSeq" id="WP_345451166.1">
    <property type="nucleotide sequence ID" value="NZ_BAABRV010000001.1"/>
</dbReference>
<dbReference type="PANTHER" id="PTHR43309">
    <property type="entry name" value="5-OXOPROLINASE SUBUNIT C"/>
    <property type="match status" value="1"/>
</dbReference>
<evidence type="ECO:0000256" key="1">
    <source>
        <dbReference type="ARBA" id="ARBA00022741"/>
    </source>
</evidence>
<dbReference type="InterPro" id="IPR003778">
    <property type="entry name" value="CT_A_B"/>
</dbReference>
<dbReference type="Proteomes" id="UP001404956">
    <property type="component" value="Unassembled WGS sequence"/>
</dbReference>
<dbReference type="EMBL" id="BAABRV010000001">
    <property type="protein sequence ID" value="GAA5532252.1"/>
    <property type="molecule type" value="Genomic_DNA"/>
</dbReference>
<sequence length="357" mass="36981">MIEVRRPGLQSAVQDAGRRARALGVPGGGAADLTALRLANALVGNPPQAAALEITLAGPTLLFQADALVALCGAPFAATLDGQPFPLWRAVPVRKGQVLRVGGTARGARAVLAVRGGLKGQAAFGSLGTDLRSGFGGLEGRALRVGDRLTWSSLPPAAPPRAFLSPDLQTPTGPQVTLRFLPTPEATPELLAALMRPFTVSGQADRMGVRLSETLPTRHDPGRVSLPNVPGAVQLPPDGRPILLLPDAGTHGGYPTPLVVTSADLPILGQLRPGDRVRWQAVSGEAARAALGQQEGRLRQAEAALRWWYAGPGSRVRPPHDGPGQSVEQWASAGLDPRPGQGGSHEPAEPDASPPPA</sequence>
<proteinExistence type="predicted"/>
<gene>
    <name evidence="6" type="primary">pxpC</name>
    <name evidence="6" type="ORF">Dalu01_00636</name>
</gene>
<feature type="region of interest" description="Disordered" evidence="4">
    <location>
        <begin position="313"/>
        <end position="357"/>
    </location>
</feature>
<reference evidence="6 7" key="1">
    <citation type="submission" date="2024-02" db="EMBL/GenBank/DDBJ databases">
        <title>Deinococcus aluminii NBRC 112889.</title>
        <authorList>
            <person name="Ichikawa N."/>
            <person name="Katano-Makiyama Y."/>
            <person name="Hidaka K."/>
        </authorList>
    </citation>
    <scope>NUCLEOTIDE SEQUENCE [LARGE SCALE GENOMIC DNA]</scope>
    <source>
        <strain evidence="6 7">NBRC 112889</strain>
    </source>
</reference>
<keyword evidence="7" id="KW-1185">Reference proteome</keyword>
<protein>
    <submittedName>
        <fullName evidence="6">5-oxoprolinase subunit C</fullName>
    </submittedName>
</protein>
<dbReference type="Pfam" id="PF02626">
    <property type="entry name" value="CT_A_B"/>
    <property type="match status" value="1"/>
</dbReference>
<feature type="domain" description="Carboxyltransferase" evidence="5">
    <location>
        <begin position="22"/>
        <end position="297"/>
    </location>
</feature>
<evidence type="ECO:0000259" key="5">
    <source>
        <dbReference type="SMART" id="SM00797"/>
    </source>
</evidence>
<evidence type="ECO:0000313" key="7">
    <source>
        <dbReference type="Proteomes" id="UP001404956"/>
    </source>
</evidence>
<name>A0ABP9XA36_9DEIO</name>
<dbReference type="InterPro" id="IPR052708">
    <property type="entry name" value="PxpC"/>
</dbReference>
<evidence type="ECO:0000256" key="3">
    <source>
        <dbReference type="ARBA" id="ARBA00022840"/>
    </source>
</evidence>
<dbReference type="PANTHER" id="PTHR43309:SF3">
    <property type="entry name" value="5-OXOPROLINASE SUBUNIT C"/>
    <property type="match status" value="1"/>
</dbReference>
<comment type="caution">
    <text evidence="6">The sequence shown here is derived from an EMBL/GenBank/DDBJ whole genome shotgun (WGS) entry which is preliminary data.</text>
</comment>
<evidence type="ECO:0000256" key="2">
    <source>
        <dbReference type="ARBA" id="ARBA00022801"/>
    </source>
</evidence>
<keyword evidence="3" id="KW-0067">ATP-binding</keyword>
<keyword evidence="1" id="KW-0547">Nucleotide-binding</keyword>
<evidence type="ECO:0000313" key="6">
    <source>
        <dbReference type="EMBL" id="GAA5532252.1"/>
    </source>
</evidence>
<dbReference type="InterPro" id="IPR029000">
    <property type="entry name" value="Cyclophilin-like_dom_sf"/>
</dbReference>
<dbReference type="Gene3D" id="2.40.100.10">
    <property type="entry name" value="Cyclophilin-like"/>
    <property type="match status" value="1"/>
</dbReference>